<dbReference type="SUPFAM" id="SSF52172">
    <property type="entry name" value="CheY-like"/>
    <property type="match status" value="1"/>
</dbReference>
<dbReference type="PANTHER" id="PTHR43065:SF42">
    <property type="entry name" value="TWO-COMPONENT SENSOR PPRA"/>
    <property type="match status" value="1"/>
</dbReference>
<dbReference type="CDD" id="cd00082">
    <property type="entry name" value="HisKA"/>
    <property type="match status" value="1"/>
</dbReference>
<evidence type="ECO:0000256" key="5">
    <source>
        <dbReference type="SAM" id="MobiDB-lite"/>
    </source>
</evidence>
<proteinExistence type="predicted"/>
<feature type="domain" description="Response regulatory" evidence="7">
    <location>
        <begin position="546"/>
        <end position="661"/>
    </location>
</feature>
<keyword evidence="11" id="KW-1185">Reference proteome</keyword>
<protein>
    <recommendedName>
        <fullName evidence="2">histidine kinase</fullName>
        <ecNumber evidence="2">2.7.13.3</ecNumber>
    </recommendedName>
</protein>
<dbReference type="InterPro" id="IPR036890">
    <property type="entry name" value="HATPase_C_sf"/>
</dbReference>
<dbReference type="InterPro" id="IPR001610">
    <property type="entry name" value="PAC"/>
</dbReference>
<feature type="domain" description="PAS" evidence="8">
    <location>
        <begin position="167"/>
        <end position="233"/>
    </location>
</feature>
<evidence type="ECO:0000313" key="10">
    <source>
        <dbReference type="EMBL" id="TFI56338.1"/>
    </source>
</evidence>
<evidence type="ECO:0000256" key="4">
    <source>
        <dbReference type="PROSITE-ProRule" id="PRU00169"/>
    </source>
</evidence>
<dbReference type="SMART" id="SM00448">
    <property type="entry name" value="REC"/>
    <property type="match status" value="1"/>
</dbReference>
<dbReference type="InterPro" id="IPR036097">
    <property type="entry name" value="HisK_dim/P_sf"/>
</dbReference>
<dbReference type="InterPro" id="IPR000014">
    <property type="entry name" value="PAS"/>
</dbReference>
<dbReference type="InterPro" id="IPR000700">
    <property type="entry name" value="PAS-assoc_C"/>
</dbReference>
<dbReference type="InterPro" id="IPR005467">
    <property type="entry name" value="His_kinase_dom"/>
</dbReference>
<feature type="modified residue" description="4-aspartylphosphate" evidence="4">
    <location>
        <position position="597"/>
    </location>
</feature>
<dbReference type="SMART" id="SM00086">
    <property type="entry name" value="PAC"/>
    <property type="match status" value="1"/>
</dbReference>
<dbReference type="CDD" id="cd00130">
    <property type="entry name" value="PAS"/>
    <property type="match status" value="1"/>
</dbReference>
<dbReference type="InterPro" id="IPR004358">
    <property type="entry name" value="Sig_transdc_His_kin-like_C"/>
</dbReference>
<dbReference type="SMART" id="SM00387">
    <property type="entry name" value="HATPase_c"/>
    <property type="match status" value="1"/>
</dbReference>
<dbReference type="Pfam" id="PF00072">
    <property type="entry name" value="Response_reg"/>
    <property type="match status" value="1"/>
</dbReference>
<evidence type="ECO:0000259" key="6">
    <source>
        <dbReference type="PROSITE" id="PS50109"/>
    </source>
</evidence>
<accession>A0A4Y8ZK35</accession>
<dbReference type="PROSITE" id="PS50112">
    <property type="entry name" value="PAS"/>
    <property type="match status" value="1"/>
</dbReference>
<dbReference type="Gene3D" id="3.30.450.20">
    <property type="entry name" value="PAS domain"/>
    <property type="match status" value="1"/>
</dbReference>
<evidence type="ECO:0000313" key="11">
    <source>
        <dbReference type="Proteomes" id="UP000298213"/>
    </source>
</evidence>
<dbReference type="AlphaFoldDB" id="A0A4Y8ZK35"/>
<feature type="region of interest" description="Disordered" evidence="5">
    <location>
        <begin position="109"/>
        <end position="152"/>
    </location>
</feature>
<sequence>MPPCRSPSRQTSGPICAAKASSTPTLPCRADLWCRRARSRGARTLQRRECGVAAARHPRTLSSAKHLTFSSRHCSGSPKLDGRSGSLCAPRSLFGYRYERECLTLNDDHKEHEGGGAGRGGSSGKPADNHLDDGSITLTGHHQRRHWRESTISDDDLQDRGGVFFAAVEMTRMPMILTDPRQDDNPIVFANKAFLDLTGYEENEVLGRNCRFLQGPRTDQEQVRELREAVKNEDAISIEILNYKRDGTPFWNAVFIGPVFDTDGQLLYFFASQLDVSRRRESEDARRHSQKIEAIGQLTAGLAHDFNNLLQVVAGNQELLERDLVEPKARRRLEIAQQATERAARLTRQLLAFARKTRLNPTRLDLSTAVSDFADLLETTLGSAIDLRLDLLRRMPLAMIDESQLETALLNILANSRDALGRGGTVTISTGTRHLNGDAAALGLVPGDYCVLEVRDNGSGMSEAVRARAIEPFYTTKTVGKGTGLGLAMVDGFVQQSCGRMEIESIEGEGTTVRLLFPVAGPEEIGVAGAHRSEAPPVQVGTRSGVILLVEDNDEVRHLAQEQLAEAGYVVHVANSGDDALDRLDQLAWKIDLLFTDLIMPGDTNGLALAERVRVQAPEVRILLATGYTEDLVGEAKANGADVLGKPYRRSELLDRVGAAISRSNQDQRRVPSDFGAAEA</sequence>
<organism evidence="10 11">
    <name type="scientific">Sphingomonas parva</name>
    <dbReference type="NCBI Taxonomy" id="2555898"/>
    <lineage>
        <taxon>Bacteria</taxon>
        <taxon>Pseudomonadati</taxon>
        <taxon>Pseudomonadota</taxon>
        <taxon>Alphaproteobacteria</taxon>
        <taxon>Sphingomonadales</taxon>
        <taxon>Sphingomonadaceae</taxon>
        <taxon>Sphingomonas</taxon>
    </lineage>
</organism>
<evidence type="ECO:0000256" key="2">
    <source>
        <dbReference type="ARBA" id="ARBA00012438"/>
    </source>
</evidence>
<dbReference type="InterPro" id="IPR035965">
    <property type="entry name" value="PAS-like_dom_sf"/>
</dbReference>
<dbReference type="OrthoDB" id="9796100at2"/>
<dbReference type="EMBL" id="SPDV01000098">
    <property type="protein sequence ID" value="TFI56338.1"/>
    <property type="molecule type" value="Genomic_DNA"/>
</dbReference>
<dbReference type="PRINTS" id="PR00344">
    <property type="entry name" value="BCTRLSENSOR"/>
</dbReference>
<gene>
    <name evidence="10" type="ORF">E2493_20715</name>
</gene>
<dbReference type="Gene3D" id="1.10.287.130">
    <property type="match status" value="1"/>
</dbReference>
<dbReference type="Pfam" id="PF02518">
    <property type="entry name" value="HATPase_c"/>
    <property type="match status" value="1"/>
</dbReference>
<evidence type="ECO:0000256" key="3">
    <source>
        <dbReference type="ARBA" id="ARBA00022553"/>
    </source>
</evidence>
<dbReference type="InterPro" id="IPR003594">
    <property type="entry name" value="HATPase_dom"/>
</dbReference>
<dbReference type="PROSITE" id="PS50113">
    <property type="entry name" value="PAC"/>
    <property type="match status" value="1"/>
</dbReference>
<dbReference type="Gene3D" id="3.40.50.2300">
    <property type="match status" value="1"/>
</dbReference>
<evidence type="ECO:0000259" key="8">
    <source>
        <dbReference type="PROSITE" id="PS50112"/>
    </source>
</evidence>
<dbReference type="InterPro" id="IPR003661">
    <property type="entry name" value="HisK_dim/P_dom"/>
</dbReference>
<name>A0A4Y8ZK35_9SPHN</name>
<dbReference type="SUPFAM" id="SSF47384">
    <property type="entry name" value="Homodimeric domain of signal transducing histidine kinase"/>
    <property type="match status" value="1"/>
</dbReference>
<dbReference type="PROSITE" id="PS50109">
    <property type="entry name" value="HIS_KIN"/>
    <property type="match status" value="1"/>
</dbReference>
<dbReference type="Proteomes" id="UP000298213">
    <property type="component" value="Unassembled WGS sequence"/>
</dbReference>
<dbReference type="SMART" id="SM00388">
    <property type="entry name" value="HisKA"/>
    <property type="match status" value="1"/>
</dbReference>
<evidence type="ECO:0000259" key="7">
    <source>
        <dbReference type="PROSITE" id="PS50110"/>
    </source>
</evidence>
<comment type="catalytic activity">
    <reaction evidence="1">
        <text>ATP + protein L-histidine = ADP + protein N-phospho-L-histidine.</text>
        <dbReference type="EC" id="2.7.13.3"/>
    </reaction>
</comment>
<dbReference type="GO" id="GO:0000155">
    <property type="term" value="F:phosphorelay sensor kinase activity"/>
    <property type="evidence" value="ECO:0007669"/>
    <property type="project" value="InterPro"/>
</dbReference>
<dbReference type="Pfam" id="PF13426">
    <property type="entry name" value="PAS_9"/>
    <property type="match status" value="1"/>
</dbReference>
<dbReference type="SUPFAM" id="SSF55874">
    <property type="entry name" value="ATPase domain of HSP90 chaperone/DNA topoisomerase II/histidine kinase"/>
    <property type="match status" value="1"/>
</dbReference>
<dbReference type="InterPro" id="IPR011006">
    <property type="entry name" value="CheY-like_superfamily"/>
</dbReference>
<dbReference type="InterPro" id="IPR001789">
    <property type="entry name" value="Sig_transdc_resp-reg_receiver"/>
</dbReference>
<keyword evidence="3 4" id="KW-0597">Phosphoprotein</keyword>
<evidence type="ECO:0000256" key="1">
    <source>
        <dbReference type="ARBA" id="ARBA00000085"/>
    </source>
</evidence>
<dbReference type="EC" id="2.7.13.3" evidence="2"/>
<dbReference type="SMART" id="SM00091">
    <property type="entry name" value="PAS"/>
    <property type="match status" value="1"/>
</dbReference>
<dbReference type="Gene3D" id="3.30.565.10">
    <property type="entry name" value="Histidine kinase-like ATPase, C-terminal domain"/>
    <property type="match status" value="1"/>
</dbReference>
<evidence type="ECO:0000259" key="9">
    <source>
        <dbReference type="PROSITE" id="PS50113"/>
    </source>
</evidence>
<reference evidence="10 11" key="1">
    <citation type="submission" date="2019-03" db="EMBL/GenBank/DDBJ databases">
        <title>Genome sequence of Sphingomonas sp. 17J27-24.</title>
        <authorList>
            <person name="Kim M."/>
            <person name="Maeng S."/>
            <person name="Sathiyaraj S."/>
        </authorList>
    </citation>
    <scope>NUCLEOTIDE SEQUENCE [LARGE SCALE GENOMIC DNA]</scope>
    <source>
        <strain evidence="10 11">17J27-24</strain>
    </source>
</reference>
<dbReference type="Pfam" id="PF00512">
    <property type="entry name" value="HisKA"/>
    <property type="match status" value="1"/>
</dbReference>
<feature type="domain" description="PAC" evidence="9">
    <location>
        <begin position="234"/>
        <end position="288"/>
    </location>
</feature>
<dbReference type="PROSITE" id="PS50110">
    <property type="entry name" value="RESPONSE_REGULATORY"/>
    <property type="match status" value="1"/>
</dbReference>
<dbReference type="SUPFAM" id="SSF55785">
    <property type="entry name" value="PYP-like sensor domain (PAS domain)"/>
    <property type="match status" value="1"/>
</dbReference>
<comment type="caution">
    <text evidence="10">The sequence shown here is derived from an EMBL/GenBank/DDBJ whole genome shotgun (WGS) entry which is preliminary data.</text>
</comment>
<dbReference type="NCBIfam" id="TIGR00229">
    <property type="entry name" value="sensory_box"/>
    <property type="match status" value="1"/>
</dbReference>
<dbReference type="PANTHER" id="PTHR43065">
    <property type="entry name" value="SENSOR HISTIDINE KINASE"/>
    <property type="match status" value="1"/>
</dbReference>
<feature type="domain" description="Histidine kinase" evidence="6">
    <location>
        <begin position="301"/>
        <end position="521"/>
    </location>
</feature>